<dbReference type="OrthoDB" id="3496570at2759"/>
<evidence type="ECO:0000256" key="5">
    <source>
        <dbReference type="ARBA" id="ARBA00023128"/>
    </source>
</evidence>
<evidence type="ECO:0000256" key="6">
    <source>
        <dbReference type="ARBA" id="ARBA00023136"/>
    </source>
</evidence>
<evidence type="ECO:0008006" key="9">
    <source>
        <dbReference type="Google" id="ProtNLM"/>
    </source>
</evidence>
<organism evidence="7 8">
    <name type="scientific">Cudoniella acicularis</name>
    <dbReference type="NCBI Taxonomy" id="354080"/>
    <lineage>
        <taxon>Eukaryota</taxon>
        <taxon>Fungi</taxon>
        <taxon>Dikarya</taxon>
        <taxon>Ascomycota</taxon>
        <taxon>Pezizomycotina</taxon>
        <taxon>Leotiomycetes</taxon>
        <taxon>Helotiales</taxon>
        <taxon>Tricladiaceae</taxon>
        <taxon>Cudoniella</taxon>
    </lineage>
</organism>
<evidence type="ECO:0000256" key="4">
    <source>
        <dbReference type="ARBA" id="ARBA00022824"/>
    </source>
</evidence>
<evidence type="ECO:0000313" key="7">
    <source>
        <dbReference type="EMBL" id="KAF4625483.1"/>
    </source>
</evidence>
<gene>
    <name evidence="7" type="ORF">G7Y89_g12688</name>
</gene>
<dbReference type="PANTHER" id="PTHR48182:SF2">
    <property type="entry name" value="PROTEIN SERAC1"/>
    <property type="match status" value="1"/>
</dbReference>
<dbReference type="PANTHER" id="PTHR48182">
    <property type="entry name" value="PROTEIN SERAC1"/>
    <property type="match status" value="1"/>
</dbReference>
<dbReference type="InterPro" id="IPR029058">
    <property type="entry name" value="AB_hydrolase_fold"/>
</dbReference>
<accession>A0A8H4VWR3</accession>
<reference evidence="7 8" key="1">
    <citation type="submission" date="2020-03" db="EMBL/GenBank/DDBJ databases">
        <title>Draft Genome Sequence of Cudoniella acicularis.</title>
        <authorList>
            <person name="Buettner E."/>
            <person name="Kellner H."/>
        </authorList>
    </citation>
    <scope>NUCLEOTIDE SEQUENCE [LARGE SCALE GENOMIC DNA]</scope>
    <source>
        <strain evidence="7 8">DSM 108380</strain>
    </source>
</reference>
<comment type="caution">
    <text evidence="7">The sequence shown here is derived from an EMBL/GenBank/DDBJ whole genome shotgun (WGS) entry which is preliminary data.</text>
</comment>
<proteinExistence type="predicted"/>
<dbReference type="GO" id="GO:0016020">
    <property type="term" value="C:membrane"/>
    <property type="evidence" value="ECO:0007669"/>
    <property type="project" value="UniProtKB-SubCell"/>
</dbReference>
<evidence type="ECO:0000313" key="8">
    <source>
        <dbReference type="Proteomes" id="UP000566819"/>
    </source>
</evidence>
<dbReference type="GO" id="GO:0005739">
    <property type="term" value="C:mitochondrion"/>
    <property type="evidence" value="ECO:0007669"/>
    <property type="project" value="UniProtKB-SubCell"/>
</dbReference>
<keyword evidence="4" id="KW-0256">Endoplasmic reticulum</keyword>
<evidence type="ECO:0000256" key="2">
    <source>
        <dbReference type="ARBA" id="ARBA00004240"/>
    </source>
</evidence>
<dbReference type="EMBL" id="JAAMPI010001368">
    <property type="protein sequence ID" value="KAF4625483.1"/>
    <property type="molecule type" value="Genomic_DNA"/>
</dbReference>
<protein>
    <recommendedName>
        <fullName evidence="9">DUF676 domain-containing protein</fullName>
    </recommendedName>
</protein>
<dbReference type="InterPro" id="IPR052374">
    <property type="entry name" value="SERAC1"/>
</dbReference>
<dbReference type="SUPFAM" id="SSF53474">
    <property type="entry name" value="alpha/beta-Hydrolases"/>
    <property type="match status" value="1"/>
</dbReference>
<evidence type="ECO:0000256" key="3">
    <source>
        <dbReference type="ARBA" id="ARBA00004370"/>
    </source>
</evidence>
<name>A0A8H4VWR3_9HELO</name>
<keyword evidence="5" id="KW-0496">Mitochondrion</keyword>
<dbReference type="GO" id="GO:0005783">
    <property type="term" value="C:endoplasmic reticulum"/>
    <property type="evidence" value="ECO:0007669"/>
    <property type="project" value="UniProtKB-SubCell"/>
</dbReference>
<dbReference type="Proteomes" id="UP000566819">
    <property type="component" value="Unassembled WGS sequence"/>
</dbReference>
<sequence>MASQKAFYCFAPPWNTEKNFLRPIVTPPDAEIDFVAIHGLNPVNTASHAKKTWTAKDGTEWLSDPRFLPLHFPKARVLLFGYNSNVAIQPSSAGVEQHVRNLLDHLQRERAVCFVLSVCLESIKTDLNSSKKQSPTRPLVFLCHSLGGIIAKRAVVTAKLDGQYGPVYQGTRAFVFLGTPHRGSKKTPFGDIVAKIVRSVRGETDNTFLDALRENSLFSEGLRNGFLALYNDFSFLSFYETQSTKKARVLGMDLLNLGVVVTMTSATLGIPNERVFPRETDHTEVCTYDNPNSDAFNQLVYNLKRIIKGPTTTVDLYTGALVLAAGRGALKQWNFTDQDIATLGGAGRNTVTWITARFKDQSLLEYHKIRAEDLLLRKGIIETAELQGRWGQNIKLLKNGKQEMYQTTVRDDLDAFTWLMSLIYATLNAALSDLHCRDIMMEFVVKLFDGDSEDYLRGELPSHIEGWNSIASVRMIAEAARNEWYRLGSSGEHPPGYIPKTDNKSILDFLNWLTSERTPQHCTASSDVYCLAKVLWTLGVTTLTVVNVERSTSLAFDENELVVIFDQNFVPSTGATTSPASLRRGVRVPLNNMREVVSPWPLPSDESTLLLSEMLEDFSAGEQAGKDLQFTLHCETEIPYTPTTTNQTKADIYYEISSRGSMEKLVHRDLLANLAKDHFLLVTSALRKALHERFQTWVPLVQNFEAILNDEVKFARFQCFVLGYYYGALGQIIVDDQLTTKEAFGSWGWWDKEIFAVVKDLKWETPSKPKSLTNSVYCWRYGLIKVAAYLFAGAELRLIRSPGLDQRATGVVAKICLLTASMIGEGNDAEAASKFFLLDVDRSCIPNTSGIVMSGSRTSPDRETVSPDMLCELPVDINELRGVPEDFTVHIEPDWNNDNQKCMVVYRDNGRIVHRLSPADCDVATVLCAHPTGATQTDRFREIAGMTAPSPENRENVYLIPLSKFHGGKVFARESQDLAVSRWASEGIALDNNDRPFFVPTMGLPRARTCLKAMFFDSLSWIGNTPKEGYKLHPDLEGAYVLYDEEARPIIASWTQEANMELYQYEPLPDPKRHIRLITLEYDSQPNDIRCEIAIDDPEGNVLYDSYYSLSYTWGEGYRVERAHNPQR</sequence>
<keyword evidence="8" id="KW-1185">Reference proteome</keyword>
<comment type="subcellular location">
    <subcellularLocation>
        <location evidence="2">Endoplasmic reticulum</location>
    </subcellularLocation>
    <subcellularLocation>
        <location evidence="3">Membrane</location>
    </subcellularLocation>
    <subcellularLocation>
        <location evidence="1">Mitochondrion</location>
    </subcellularLocation>
</comment>
<dbReference type="AlphaFoldDB" id="A0A8H4VWR3"/>
<keyword evidence="6" id="KW-0472">Membrane</keyword>
<evidence type="ECO:0000256" key="1">
    <source>
        <dbReference type="ARBA" id="ARBA00004173"/>
    </source>
</evidence>
<dbReference type="Gene3D" id="3.40.50.1820">
    <property type="entry name" value="alpha/beta hydrolase"/>
    <property type="match status" value="1"/>
</dbReference>